<comment type="caution">
    <text evidence="2">The sequence shown here is derived from an EMBL/GenBank/DDBJ whole genome shotgun (WGS) entry which is preliminary data.</text>
</comment>
<feature type="region of interest" description="Disordered" evidence="1">
    <location>
        <begin position="1"/>
        <end position="22"/>
    </location>
</feature>
<name>A0A0G0PMD3_9BACT</name>
<reference evidence="2 3" key="1">
    <citation type="journal article" date="2015" name="Nature">
        <title>rRNA introns, odd ribosomes, and small enigmatic genomes across a large radiation of phyla.</title>
        <authorList>
            <person name="Brown C.T."/>
            <person name="Hug L.A."/>
            <person name="Thomas B.C."/>
            <person name="Sharon I."/>
            <person name="Castelle C.J."/>
            <person name="Singh A."/>
            <person name="Wilkins M.J."/>
            <person name="Williams K.H."/>
            <person name="Banfield J.F."/>
        </authorList>
    </citation>
    <scope>NUCLEOTIDE SEQUENCE [LARGE SCALE GENOMIC DNA]</scope>
</reference>
<organism evidence="2 3">
    <name type="scientific">Berkelbacteria bacterium GW2011_GWA2_38_9</name>
    <dbReference type="NCBI Taxonomy" id="1618334"/>
    <lineage>
        <taxon>Bacteria</taxon>
        <taxon>Candidatus Berkelbacteria</taxon>
    </lineage>
</organism>
<dbReference type="EMBL" id="LBVO01000005">
    <property type="protein sequence ID" value="KKQ90466.1"/>
    <property type="molecule type" value="Genomic_DNA"/>
</dbReference>
<evidence type="ECO:0000256" key="1">
    <source>
        <dbReference type="SAM" id="MobiDB-lite"/>
    </source>
</evidence>
<feature type="compositionally biased region" description="Polar residues" evidence="1">
    <location>
        <begin position="7"/>
        <end position="22"/>
    </location>
</feature>
<evidence type="ECO:0000313" key="3">
    <source>
        <dbReference type="Proteomes" id="UP000033934"/>
    </source>
</evidence>
<sequence>MLPKKYQPTQQKRPANKTSSKLKTAVQLKVQPQLLKKALQQLTAQSVEIVCVSHQAAKPKRAARKIAKTANNSNQKMYYRYFAFTLTKFLTRSIVNNVL</sequence>
<protein>
    <submittedName>
        <fullName evidence="2">Uncharacterized protein</fullName>
    </submittedName>
</protein>
<gene>
    <name evidence="2" type="ORF">UT11_C0005G0007</name>
</gene>
<proteinExistence type="predicted"/>
<evidence type="ECO:0000313" key="2">
    <source>
        <dbReference type="EMBL" id="KKQ90466.1"/>
    </source>
</evidence>
<dbReference type="AlphaFoldDB" id="A0A0G0PMD3"/>
<accession>A0A0G0PMD3</accession>
<dbReference type="Proteomes" id="UP000033934">
    <property type="component" value="Unassembled WGS sequence"/>
</dbReference>